<evidence type="ECO:0000256" key="2">
    <source>
        <dbReference type="ARBA" id="ARBA00022833"/>
    </source>
</evidence>
<evidence type="ECO:0000256" key="1">
    <source>
        <dbReference type="ARBA" id="ARBA00004123"/>
    </source>
</evidence>
<dbReference type="InterPro" id="IPR001810">
    <property type="entry name" value="F-box_dom"/>
</dbReference>
<comment type="caution">
    <text evidence="6">The sequence shown here is derived from an EMBL/GenBank/DDBJ whole genome shotgun (WGS) entry which is preliminary data.</text>
</comment>
<dbReference type="EMBL" id="JAAAIM010000429">
    <property type="protein sequence ID" value="KAG0288192.1"/>
    <property type="molecule type" value="Genomic_DNA"/>
</dbReference>
<dbReference type="Gene3D" id="1.20.1280.50">
    <property type="match status" value="1"/>
</dbReference>
<dbReference type="PROSITE" id="PS50181">
    <property type="entry name" value="FBOX"/>
    <property type="match status" value="1"/>
</dbReference>
<feature type="domain" description="F-box" evidence="5">
    <location>
        <begin position="64"/>
        <end position="110"/>
    </location>
</feature>
<evidence type="ECO:0000313" key="7">
    <source>
        <dbReference type="Proteomes" id="UP001194696"/>
    </source>
</evidence>
<dbReference type="InterPro" id="IPR036047">
    <property type="entry name" value="F-box-like_dom_sf"/>
</dbReference>
<dbReference type="SUPFAM" id="SSF46955">
    <property type="entry name" value="Putative DNA-binding domain"/>
    <property type="match status" value="1"/>
</dbReference>
<evidence type="ECO:0000259" key="5">
    <source>
        <dbReference type="PROSITE" id="PS50181"/>
    </source>
</evidence>
<keyword evidence="7" id="KW-1185">Reference proteome</keyword>
<evidence type="ECO:0000256" key="3">
    <source>
        <dbReference type="ARBA" id="ARBA00023242"/>
    </source>
</evidence>
<sequence>MNQEHTDHNTQPRDNEPIQEDSIINLNRTTAAVKEKPSKTKKNRIRVASSSFPTPPTLAAVNKSDPCSVLPTEILHRILSYLPPSKIAQTSVFSKAWLDGVRSSPIWKTICDTAGLGKLKLKYKSYMALVCANSYWICDLCFSFSKGRPRASHIPLPVSLPLLHAESGVESETNVWMLCFTCRCSHIIMEDEKFRVAYGGEKIYRVNGIRMVARTTAYKHYSLTARDLNTLEYVVRQHPFSGYLSMQLFGREEVQRLALRTHAGLVGVDAACYGHAHRRMARSKQRVNVSRVASLPRRSKEKARRSLCPNTDAREDDM</sequence>
<organism evidence="6 7">
    <name type="scientific">Linnemannia gamsii</name>
    <dbReference type="NCBI Taxonomy" id="64522"/>
    <lineage>
        <taxon>Eukaryota</taxon>
        <taxon>Fungi</taxon>
        <taxon>Fungi incertae sedis</taxon>
        <taxon>Mucoromycota</taxon>
        <taxon>Mortierellomycotina</taxon>
        <taxon>Mortierellomycetes</taxon>
        <taxon>Mortierellales</taxon>
        <taxon>Mortierellaceae</taxon>
        <taxon>Linnemannia</taxon>
    </lineage>
</organism>
<dbReference type="Gene3D" id="3.90.530.10">
    <property type="entry name" value="XPA C-terminal domain"/>
    <property type="match status" value="1"/>
</dbReference>
<reference evidence="6 7" key="1">
    <citation type="journal article" date="2020" name="Fungal Divers.">
        <title>Resolving the Mortierellaceae phylogeny through synthesis of multi-gene phylogenetics and phylogenomics.</title>
        <authorList>
            <person name="Vandepol N."/>
            <person name="Liber J."/>
            <person name="Desiro A."/>
            <person name="Na H."/>
            <person name="Kennedy M."/>
            <person name="Barry K."/>
            <person name="Grigoriev I.V."/>
            <person name="Miller A.N."/>
            <person name="O'Donnell K."/>
            <person name="Stajich J.E."/>
            <person name="Bonito G."/>
        </authorList>
    </citation>
    <scope>NUCLEOTIDE SEQUENCE [LARGE SCALE GENOMIC DNA]</scope>
    <source>
        <strain evidence="6 7">AD045</strain>
    </source>
</reference>
<name>A0ABQ7K0J9_9FUNG</name>
<evidence type="ECO:0000313" key="6">
    <source>
        <dbReference type="EMBL" id="KAG0288192.1"/>
    </source>
</evidence>
<feature type="region of interest" description="Disordered" evidence="4">
    <location>
        <begin position="285"/>
        <end position="318"/>
    </location>
</feature>
<comment type="subcellular location">
    <subcellularLocation>
        <location evidence="1">Nucleus</location>
    </subcellularLocation>
</comment>
<dbReference type="SUPFAM" id="SSF81383">
    <property type="entry name" value="F-box domain"/>
    <property type="match status" value="1"/>
</dbReference>
<feature type="region of interest" description="Disordered" evidence="4">
    <location>
        <begin position="1"/>
        <end position="24"/>
    </location>
</feature>
<dbReference type="InterPro" id="IPR037129">
    <property type="entry name" value="XPA_sf"/>
</dbReference>
<dbReference type="Pfam" id="PF12937">
    <property type="entry name" value="F-box-like"/>
    <property type="match status" value="1"/>
</dbReference>
<protein>
    <recommendedName>
        <fullName evidence="5">F-box domain-containing protein</fullName>
    </recommendedName>
</protein>
<accession>A0ABQ7K0J9</accession>
<proteinExistence type="predicted"/>
<dbReference type="CDD" id="cd21075">
    <property type="entry name" value="DBD_XPA-like"/>
    <property type="match status" value="1"/>
</dbReference>
<feature type="compositionally biased region" description="Basic and acidic residues" evidence="4">
    <location>
        <begin position="1"/>
        <end position="16"/>
    </location>
</feature>
<dbReference type="SMART" id="SM00256">
    <property type="entry name" value="FBOX"/>
    <property type="match status" value="1"/>
</dbReference>
<keyword evidence="3" id="KW-0539">Nucleus</keyword>
<keyword evidence="2" id="KW-0862">Zinc</keyword>
<dbReference type="Proteomes" id="UP001194696">
    <property type="component" value="Unassembled WGS sequence"/>
</dbReference>
<evidence type="ECO:0000256" key="4">
    <source>
        <dbReference type="SAM" id="MobiDB-lite"/>
    </source>
</evidence>
<gene>
    <name evidence="6" type="ORF">BGZ96_007998</name>
</gene>
<dbReference type="InterPro" id="IPR009061">
    <property type="entry name" value="DNA-bd_dom_put_sf"/>
</dbReference>